<evidence type="ECO:0000313" key="2">
    <source>
        <dbReference type="Proteomes" id="UP001221757"/>
    </source>
</evidence>
<protein>
    <submittedName>
        <fullName evidence="1">Uncharacterized protein</fullName>
    </submittedName>
</protein>
<comment type="caution">
    <text evidence="1">The sequence shown here is derived from an EMBL/GenBank/DDBJ whole genome shotgun (WGS) entry which is preliminary data.</text>
</comment>
<proteinExistence type="predicted"/>
<sequence length="277" mass="30737">MDSLSPAAELEIFQLIADARTTNYLAGCYSLEHISNFQEETNHLSSSGLMALSTQQIRYYALVVVSRAVMFREMKSFSVPGSLAFNPYIPHAFVCQGVDIVWEITKISLYSGTITDRLTFGTLTILPLKQFLDIGQVYVVHPSSLHSFPKRPILRGCYSLSVLLSSKKGNTAYDCHLSRSSTIHLLCGPLSADDYPVIAIFEILIWNNGRATLAQVPVMVNVVVGARILLNIKNLGTEVHDGTIPTIEVSTIPPHRPRRTRVKVPWYLQTGEVSEAE</sequence>
<dbReference type="EMBL" id="JARKIE010000005">
    <property type="protein sequence ID" value="KAJ7707335.1"/>
    <property type="molecule type" value="Genomic_DNA"/>
</dbReference>
<accession>A0AAD7GXJ2</accession>
<gene>
    <name evidence="1" type="ORF">B0H17DRAFT_1125154</name>
</gene>
<evidence type="ECO:0000313" key="1">
    <source>
        <dbReference type="EMBL" id="KAJ7707335.1"/>
    </source>
</evidence>
<organism evidence="1 2">
    <name type="scientific">Mycena rosella</name>
    <name type="common">Pink bonnet</name>
    <name type="synonym">Agaricus rosellus</name>
    <dbReference type="NCBI Taxonomy" id="1033263"/>
    <lineage>
        <taxon>Eukaryota</taxon>
        <taxon>Fungi</taxon>
        <taxon>Dikarya</taxon>
        <taxon>Basidiomycota</taxon>
        <taxon>Agaricomycotina</taxon>
        <taxon>Agaricomycetes</taxon>
        <taxon>Agaricomycetidae</taxon>
        <taxon>Agaricales</taxon>
        <taxon>Marasmiineae</taxon>
        <taxon>Mycenaceae</taxon>
        <taxon>Mycena</taxon>
    </lineage>
</organism>
<reference evidence="1" key="1">
    <citation type="submission" date="2023-03" db="EMBL/GenBank/DDBJ databases">
        <title>Massive genome expansion in bonnet fungi (Mycena s.s.) driven by repeated elements and novel gene families across ecological guilds.</title>
        <authorList>
            <consortium name="Lawrence Berkeley National Laboratory"/>
            <person name="Harder C.B."/>
            <person name="Miyauchi S."/>
            <person name="Viragh M."/>
            <person name="Kuo A."/>
            <person name="Thoen E."/>
            <person name="Andreopoulos B."/>
            <person name="Lu D."/>
            <person name="Skrede I."/>
            <person name="Drula E."/>
            <person name="Henrissat B."/>
            <person name="Morin E."/>
            <person name="Kohler A."/>
            <person name="Barry K."/>
            <person name="LaButti K."/>
            <person name="Morin E."/>
            <person name="Salamov A."/>
            <person name="Lipzen A."/>
            <person name="Mereny Z."/>
            <person name="Hegedus B."/>
            <person name="Baldrian P."/>
            <person name="Stursova M."/>
            <person name="Weitz H."/>
            <person name="Taylor A."/>
            <person name="Grigoriev I.V."/>
            <person name="Nagy L.G."/>
            <person name="Martin F."/>
            <person name="Kauserud H."/>
        </authorList>
    </citation>
    <scope>NUCLEOTIDE SEQUENCE</scope>
    <source>
        <strain evidence="1">CBHHK067</strain>
    </source>
</reference>
<dbReference type="Proteomes" id="UP001221757">
    <property type="component" value="Unassembled WGS sequence"/>
</dbReference>
<name>A0AAD7GXJ2_MYCRO</name>
<keyword evidence="2" id="KW-1185">Reference proteome</keyword>
<dbReference type="AlphaFoldDB" id="A0AAD7GXJ2"/>